<dbReference type="InterPro" id="IPR050484">
    <property type="entry name" value="Transf_Hexapept/Carb_Anhydrase"/>
</dbReference>
<organism evidence="1 2">
    <name type="scientific">Cereibacter sphaeroides</name>
    <name type="common">Rhodobacter sphaeroides</name>
    <dbReference type="NCBI Taxonomy" id="1063"/>
    <lineage>
        <taxon>Bacteria</taxon>
        <taxon>Pseudomonadati</taxon>
        <taxon>Pseudomonadota</taxon>
        <taxon>Alphaproteobacteria</taxon>
        <taxon>Rhodobacterales</taxon>
        <taxon>Paracoccaceae</taxon>
        <taxon>Cereibacter</taxon>
    </lineage>
</organism>
<dbReference type="Pfam" id="PF00132">
    <property type="entry name" value="Hexapep"/>
    <property type="match status" value="1"/>
</dbReference>
<dbReference type="InterPro" id="IPR047324">
    <property type="entry name" value="LbH_gamma_CA-like"/>
</dbReference>
<dbReference type="PANTHER" id="PTHR13061">
    <property type="entry name" value="DYNACTIN SUBUNIT P25"/>
    <property type="match status" value="1"/>
</dbReference>
<dbReference type="CDD" id="cd04645">
    <property type="entry name" value="LbH_gamma_CA_like"/>
    <property type="match status" value="2"/>
</dbReference>
<dbReference type="InterPro" id="IPR011004">
    <property type="entry name" value="Trimer_LpxA-like_sf"/>
</dbReference>
<proteinExistence type="predicted"/>
<evidence type="ECO:0000313" key="1">
    <source>
        <dbReference type="EMBL" id="RHZ90822.1"/>
    </source>
</evidence>
<dbReference type="Proteomes" id="UP000266305">
    <property type="component" value="Unassembled WGS sequence"/>
</dbReference>
<dbReference type="SUPFAM" id="SSF51161">
    <property type="entry name" value="Trimeric LpxA-like enzymes"/>
    <property type="match status" value="2"/>
</dbReference>
<dbReference type="Gene3D" id="2.160.10.10">
    <property type="entry name" value="Hexapeptide repeat proteins"/>
    <property type="match status" value="2"/>
</dbReference>
<dbReference type="AlphaFoldDB" id="A0AAX1UF09"/>
<accession>A0AAX1UF09</accession>
<reference evidence="1 2" key="1">
    <citation type="submission" date="2018-08" db="EMBL/GenBank/DDBJ databases">
        <title>Draft genome sequence of Rhodobacter sphaeroides FY.</title>
        <authorList>
            <person name="Rayyan A."/>
            <person name="Meyer T.E."/>
            <person name="Kyndt J.A."/>
        </authorList>
    </citation>
    <scope>NUCLEOTIDE SEQUENCE [LARGE SCALE GENOMIC DNA]</scope>
    <source>
        <strain evidence="1 2">FY</strain>
    </source>
</reference>
<comment type="caution">
    <text evidence="1">The sequence shown here is derived from an EMBL/GenBank/DDBJ whole genome shotgun (WGS) entry which is preliminary data.</text>
</comment>
<dbReference type="PANTHER" id="PTHR13061:SF29">
    <property type="entry name" value="GAMMA CARBONIC ANHYDRASE-LIKE 1, MITOCHONDRIAL-RELATED"/>
    <property type="match status" value="1"/>
</dbReference>
<gene>
    <name evidence="1" type="ORF">D1114_22055</name>
</gene>
<dbReference type="RefSeq" id="WP_119001487.1">
    <property type="nucleotide sequence ID" value="NZ_QWGP01000045.1"/>
</dbReference>
<sequence>MHEKCPPLIAAYHGMSPEFAGEPAFAGAGAAVLGRARLGRGLWLGARSVIRADGHHIHVGDDFHLGEGATVHIAHDVYPTHVGQNVTAGKGAVIHACTIGDNCVIERGAVILDGSEVADGVVVTAGSVVFPRSKLEAGWLYSGSPAQRVARVSASELASYHQQTRNDLSAGKAGPAGDGAGRGHVFVAPTATLAGRVTMEEGVGVWYGCRLEAGSHEIRIGEGTNVQDNSTILCETRDVEIGPDVTIGHNVLLVDCRVERASLVGIGSRIAAGTVIESDVLVAAGTETEPDQRLTGGKVWAGRPARPIADMTDARRGMLAATLPMYRDYATQFAGTSHQPMLQPGEE</sequence>
<name>A0AAX1UF09_CERSP</name>
<evidence type="ECO:0000313" key="2">
    <source>
        <dbReference type="Proteomes" id="UP000266305"/>
    </source>
</evidence>
<dbReference type="InterPro" id="IPR001451">
    <property type="entry name" value="Hexapep"/>
</dbReference>
<protein>
    <submittedName>
        <fullName evidence="1">Gamma carbonic anhydrase family protein</fullName>
    </submittedName>
</protein>
<dbReference type="EMBL" id="QWGP01000045">
    <property type="protein sequence ID" value="RHZ90822.1"/>
    <property type="molecule type" value="Genomic_DNA"/>
</dbReference>